<gene>
    <name evidence="1" type="ORF">SAMN04489713_122128</name>
</gene>
<accession>A0A1I5W005</accession>
<dbReference type="InParanoid" id="A0A1I5W005"/>
<name>A0A1I5W005_9ACTN</name>
<dbReference type="AlphaFoldDB" id="A0A1I5W005"/>
<dbReference type="STRING" id="1993.SAMN04489713_122128"/>
<dbReference type="EMBL" id="FOVH01000022">
    <property type="protein sequence ID" value="SFQ13104.1"/>
    <property type="molecule type" value="Genomic_DNA"/>
</dbReference>
<reference evidence="1 2" key="1">
    <citation type="submission" date="2016-10" db="EMBL/GenBank/DDBJ databases">
        <authorList>
            <person name="de Groot N.N."/>
        </authorList>
    </citation>
    <scope>NUCLEOTIDE SEQUENCE [LARGE SCALE GENOMIC DNA]</scope>
    <source>
        <strain evidence="1 2">DSM 43067</strain>
    </source>
</reference>
<proteinExistence type="predicted"/>
<dbReference type="Proteomes" id="UP000183413">
    <property type="component" value="Unassembled WGS sequence"/>
</dbReference>
<evidence type="ECO:0000313" key="1">
    <source>
        <dbReference type="EMBL" id="SFQ13104.1"/>
    </source>
</evidence>
<protein>
    <submittedName>
        <fullName evidence="1">Uncharacterized protein</fullName>
    </submittedName>
</protein>
<sequence>MPWFTDPVDFLADVDEIRRESQSLDDLTDSEDLARLFRQARGSAGPDPVELPWLDVDLAVLIAVCRYAGDDTVAATFSAFTGALGLAGPRRYGYVGPAEILQQVQAGRHGEAITSHHDLAIWLAQQAAQDREEPFTFVIDLTGTLRLAPQRSEHVICAGGEAVLSAGEITLTQDRDRWVVSEISNQSTGYCPDVSSWQAVAAALGRAGLDHPTAFSHPITFRRCPQCHQRNIVKDDHYVCAVCETPLPDYWNMDEPARDTEA</sequence>
<organism evidence="1 2">
    <name type="scientific">Actinomadura madurae</name>
    <dbReference type="NCBI Taxonomy" id="1993"/>
    <lineage>
        <taxon>Bacteria</taxon>
        <taxon>Bacillati</taxon>
        <taxon>Actinomycetota</taxon>
        <taxon>Actinomycetes</taxon>
        <taxon>Streptosporangiales</taxon>
        <taxon>Thermomonosporaceae</taxon>
        <taxon>Actinomadura</taxon>
    </lineage>
</organism>
<keyword evidence="2" id="KW-1185">Reference proteome</keyword>
<evidence type="ECO:0000313" key="2">
    <source>
        <dbReference type="Proteomes" id="UP000183413"/>
    </source>
</evidence>